<evidence type="ECO:0000256" key="8">
    <source>
        <dbReference type="SAM" id="MobiDB-lite"/>
    </source>
</evidence>
<feature type="transmembrane region" description="Helical" evidence="7">
    <location>
        <begin position="297"/>
        <end position="317"/>
    </location>
</feature>
<keyword evidence="6 7" id="KW-0472">Membrane</keyword>
<comment type="caution">
    <text evidence="10">The sequence shown here is derived from an EMBL/GenBank/DDBJ whole genome shotgun (WGS) entry which is preliminary data.</text>
</comment>
<protein>
    <submittedName>
        <fullName evidence="10">Multiple sugar transport system permease protein</fullName>
    </submittedName>
</protein>
<evidence type="ECO:0000256" key="4">
    <source>
        <dbReference type="ARBA" id="ARBA00022692"/>
    </source>
</evidence>
<keyword evidence="4 7" id="KW-0812">Transmembrane</keyword>
<comment type="similarity">
    <text evidence="7">Belongs to the binding-protein-dependent transport system permease family.</text>
</comment>
<dbReference type="SUPFAM" id="SSF161098">
    <property type="entry name" value="MetI-like"/>
    <property type="match status" value="1"/>
</dbReference>
<dbReference type="PANTHER" id="PTHR43005">
    <property type="entry name" value="BLR7065 PROTEIN"/>
    <property type="match status" value="1"/>
</dbReference>
<keyword evidence="10" id="KW-0762">Sugar transport</keyword>
<dbReference type="GO" id="GO:0005886">
    <property type="term" value="C:plasma membrane"/>
    <property type="evidence" value="ECO:0007669"/>
    <property type="project" value="UniProtKB-SubCell"/>
</dbReference>
<gene>
    <name evidence="10" type="ORF">EDD42_0686</name>
</gene>
<evidence type="ECO:0000313" key="11">
    <source>
        <dbReference type="Proteomes" id="UP000266915"/>
    </source>
</evidence>
<evidence type="ECO:0000256" key="3">
    <source>
        <dbReference type="ARBA" id="ARBA00022475"/>
    </source>
</evidence>
<evidence type="ECO:0000259" key="9">
    <source>
        <dbReference type="PROSITE" id="PS50928"/>
    </source>
</evidence>
<dbReference type="InterPro" id="IPR035906">
    <property type="entry name" value="MetI-like_sf"/>
</dbReference>
<feature type="compositionally biased region" description="Polar residues" evidence="8">
    <location>
        <begin position="1"/>
        <end position="13"/>
    </location>
</feature>
<dbReference type="PANTHER" id="PTHR43005:SF1">
    <property type="entry name" value="SPERMIDINE_PUTRESCINE TRANSPORT SYSTEM PERMEASE PROTEIN"/>
    <property type="match status" value="1"/>
</dbReference>
<dbReference type="RefSeq" id="WP_085511879.1">
    <property type="nucleotide sequence ID" value="NZ_FXAP01000003.1"/>
</dbReference>
<dbReference type="PROSITE" id="PS50928">
    <property type="entry name" value="ABC_TM1"/>
    <property type="match status" value="1"/>
</dbReference>
<name>A0A3N2BZJ0_9MICO</name>
<evidence type="ECO:0000256" key="2">
    <source>
        <dbReference type="ARBA" id="ARBA00022448"/>
    </source>
</evidence>
<evidence type="ECO:0000256" key="7">
    <source>
        <dbReference type="RuleBase" id="RU363032"/>
    </source>
</evidence>
<dbReference type="AlphaFoldDB" id="A0A3N2BZJ0"/>
<keyword evidence="11" id="KW-1185">Reference proteome</keyword>
<feature type="transmembrane region" description="Helical" evidence="7">
    <location>
        <begin position="139"/>
        <end position="160"/>
    </location>
</feature>
<feature type="transmembrane region" description="Helical" evidence="7">
    <location>
        <begin position="235"/>
        <end position="260"/>
    </location>
</feature>
<feature type="transmembrane region" description="Helical" evidence="7">
    <location>
        <begin position="40"/>
        <end position="60"/>
    </location>
</feature>
<accession>A0A3N2BZJ0</accession>
<feature type="region of interest" description="Disordered" evidence="8">
    <location>
        <begin position="1"/>
        <end position="30"/>
    </location>
</feature>
<evidence type="ECO:0000256" key="6">
    <source>
        <dbReference type="ARBA" id="ARBA00023136"/>
    </source>
</evidence>
<dbReference type="Proteomes" id="UP000266915">
    <property type="component" value="Unassembled WGS sequence"/>
</dbReference>
<dbReference type="CDD" id="cd06261">
    <property type="entry name" value="TM_PBP2"/>
    <property type="match status" value="1"/>
</dbReference>
<dbReference type="GO" id="GO:0055085">
    <property type="term" value="P:transmembrane transport"/>
    <property type="evidence" value="ECO:0007669"/>
    <property type="project" value="InterPro"/>
</dbReference>
<dbReference type="Gene3D" id="1.10.3720.10">
    <property type="entry name" value="MetI-like"/>
    <property type="match status" value="1"/>
</dbReference>
<dbReference type="InterPro" id="IPR000515">
    <property type="entry name" value="MetI-like"/>
</dbReference>
<dbReference type="Pfam" id="PF00528">
    <property type="entry name" value="BPD_transp_1"/>
    <property type="match status" value="1"/>
</dbReference>
<keyword evidence="5 7" id="KW-1133">Transmembrane helix</keyword>
<proteinExistence type="inferred from homology"/>
<sequence>MTTTTDEAGRTQQRATPTPPAGPSRTAGGRRRRTFTVRRGFGLLAFLAPAFIFVAIFIYYPMIAGSQMAFRNWNLANLTDTSWVGFANFLAVFADPAFGKVVANTVLWVVASIVPQFVIGFGIALWLRRRFRFRGLYQAMIFFPWAISGFLIGILFRWMFNSEFGVINDLLQKVGLIDTPIPWLADPNTAMFAVIVANVWYGVTFFAIMILAALQSVPEDLFEAAALDGAGKARMLFQITIPYIRTTLALTVLLRVIWIFNFPDIIYGMTGGGPANQTHILTTWMIATTQRGDYGRASAIGLIVVAILLVFTAFYLLSMREKKVKA</sequence>
<reference evidence="10 11" key="1">
    <citation type="submission" date="2018-11" db="EMBL/GenBank/DDBJ databases">
        <title>Sequencing the genomes of 1000 actinobacteria strains.</title>
        <authorList>
            <person name="Klenk H.-P."/>
        </authorList>
    </citation>
    <scope>NUCLEOTIDE SEQUENCE [LARGE SCALE GENOMIC DNA]</scope>
    <source>
        <strain evidence="10 11">DSM 14012</strain>
    </source>
</reference>
<keyword evidence="3" id="KW-1003">Cell membrane</keyword>
<comment type="subcellular location">
    <subcellularLocation>
        <location evidence="1 7">Cell membrane</location>
        <topology evidence="1 7">Multi-pass membrane protein</topology>
    </subcellularLocation>
</comment>
<feature type="domain" description="ABC transmembrane type-1" evidence="9">
    <location>
        <begin position="102"/>
        <end position="315"/>
    </location>
</feature>
<dbReference type="EMBL" id="RKHL01000001">
    <property type="protein sequence ID" value="ROR80643.1"/>
    <property type="molecule type" value="Genomic_DNA"/>
</dbReference>
<evidence type="ECO:0000256" key="1">
    <source>
        <dbReference type="ARBA" id="ARBA00004651"/>
    </source>
</evidence>
<feature type="transmembrane region" description="Helical" evidence="7">
    <location>
        <begin position="106"/>
        <end position="127"/>
    </location>
</feature>
<evidence type="ECO:0000313" key="10">
    <source>
        <dbReference type="EMBL" id="ROR80643.1"/>
    </source>
</evidence>
<evidence type="ECO:0000256" key="5">
    <source>
        <dbReference type="ARBA" id="ARBA00022989"/>
    </source>
</evidence>
<feature type="transmembrane region" description="Helical" evidence="7">
    <location>
        <begin position="190"/>
        <end position="214"/>
    </location>
</feature>
<keyword evidence="2 7" id="KW-0813">Transport</keyword>
<organism evidence="10 11">
    <name type="scientific">Plantibacter flavus</name>
    <dbReference type="NCBI Taxonomy" id="150123"/>
    <lineage>
        <taxon>Bacteria</taxon>
        <taxon>Bacillati</taxon>
        <taxon>Actinomycetota</taxon>
        <taxon>Actinomycetes</taxon>
        <taxon>Micrococcales</taxon>
        <taxon>Microbacteriaceae</taxon>
        <taxon>Plantibacter</taxon>
    </lineage>
</organism>